<feature type="repeat" description="ANK" evidence="3">
    <location>
        <begin position="907"/>
        <end position="939"/>
    </location>
</feature>
<dbReference type="Pfam" id="PF13606">
    <property type="entry name" value="Ank_3"/>
    <property type="match status" value="1"/>
</dbReference>
<reference evidence="4" key="1">
    <citation type="submission" date="2018-04" db="EMBL/GenBank/DDBJ databases">
        <authorList>
            <person name="Go L.Y."/>
            <person name="Mitchell J.A."/>
        </authorList>
    </citation>
    <scope>NUCLEOTIDE SEQUENCE</scope>
    <source>
        <tissue evidence="4">Whole organism</tissue>
    </source>
</reference>
<dbReference type="SUPFAM" id="SSF48403">
    <property type="entry name" value="Ankyrin repeat"/>
    <property type="match status" value="2"/>
</dbReference>
<dbReference type="PROSITE" id="PS50297">
    <property type="entry name" value="ANK_REP_REGION"/>
    <property type="match status" value="12"/>
</dbReference>
<gene>
    <name evidence="4" type="primary">CSON015122</name>
</gene>
<organism evidence="4">
    <name type="scientific">Culicoides sonorensis</name>
    <name type="common">Biting midge</name>
    <dbReference type="NCBI Taxonomy" id="179676"/>
    <lineage>
        <taxon>Eukaryota</taxon>
        <taxon>Metazoa</taxon>
        <taxon>Ecdysozoa</taxon>
        <taxon>Arthropoda</taxon>
        <taxon>Hexapoda</taxon>
        <taxon>Insecta</taxon>
        <taxon>Pterygota</taxon>
        <taxon>Neoptera</taxon>
        <taxon>Endopterygota</taxon>
        <taxon>Diptera</taxon>
        <taxon>Nematocera</taxon>
        <taxon>Chironomoidea</taxon>
        <taxon>Ceratopogonidae</taxon>
        <taxon>Ceratopogoninae</taxon>
        <taxon>Culicoides</taxon>
        <taxon>Monoculicoides</taxon>
    </lineage>
</organism>
<feature type="repeat" description="ANK" evidence="3">
    <location>
        <begin position="808"/>
        <end position="840"/>
    </location>
</feature>
<proteinExistence type="predicted"/>
<name>A0A336KTE3_CULSO</name>
<dbReference type="SMART" id="SM00248">
    <property type="entry name" value="ANK"/>
    <property type="match status" value="14"/>
</dbReference>
<feature type="repeat" description="ANK" evidence="3">
    <location>
        <begin position="676"/>
        <end position="708"/>
    </location>
</feature>
<evidence type="ECO:0000256" key="2">
    <source>
        <dbReference type="ARBA" id="ARBA00023043"/>
    </source>
</evidence>
<feature type="repeat" description="ANK" evidence="3">
    <location>
        <begin position="874"/>
        <end position="906"/>
    </location>
</feature>
<feature type="repeat" description="ANK" evidence="3">
    <location>
        <begin position="577"/>
        <end position="609"/>
    </location>
</feature>
<dbReference type="PANTHER" id="PTHR24161:SF124">
    <property type="entry name" value="TRANSIENT RECEPTOR POTENTIAL CHANNEL PYREXIA"/>
    <property type="match status" value="1"/>
</dbReference>
<feature type="repeat" description="ANK" evidence="3">
    <location>
        <begin position="742"/>
        <end position="774"/>
    </location>
</feature>
<feature type="repeat" description="ANK" evidence="3">
    <location>
        <begin position="940"/>
        <end position="972"/>
    </location>
</feature>
<dbReference type="Pfam" id="PF12796">
    <property type="entry name" value="Ank_2"/>
    <property type="match status" value="4"/>
</dbReference>
<dbReference type="AlphaFoldDB" id="A0A336KTE3"/>
<feature type="repeat" description="ANK" evidence="3">
    <location>
        <begin position="709"/>
        <end position="741"/>
    </location>
</feature>
<dbReference type="EMBL" id="UFQT01000930">
    <property type="protein sequence ID" value="SSX28057.1"/>
    <property type="molecule type" value="Genomic_DNA"/>
</dbReference>
<dbReference type="VEuPathDB" id="VectorBase:CSON015122"/>
<dbReference type="InterPro" id="IPR002110">
    <property type="entry name" value="Ankyrin_rpt"/>
</dbReference>
<feature type="repeat" description="ANK" evidence="3">
    <location>
        <begin position="775"/>
        <end position="807"/>
    </location>
</feature>
<feature type="repeat" description="ANK" evidence="3">
    <location>
        <begin position="610"/>
        <end position="642"/>
    </location>
</feature>
<reference evidence="5" key="2">
    <citation type="submission" date="2018-07" db="EMBL/GenBank/DDBJ databases">
        <authorList>
            <person name="Quirk P.G."/>
            <person name="Krulwich T.A."/>
        </authorList>
    </citation>
    <scope>NUCLEOTIDE SEQUENCE</scope>
</reference>
<dbReference type="EMBL" id="UFQS01000930">
    <property type="protein sequence ID" value="SSX07823.1"/>
    <property type="molecule type" value="Genomic_DNA"/>
</dbReference>
<sequence length="1042" mass="118685">MMKSDLKSSGMSEGLRGQLYQIAISMLLFCRGTFRKLVHFRLETEVKSASCFDDVVFDEGNENYRLIQLKHKTSKYKEKIRGSDLFQTKGDFSLLKYVNAWISVQNEVKFKNKVKNALIFTNIALDVDPVTQTVELQQKQKNMKELFQNVESIKVEQTKLDTNDILNVINHDNTKYYRFTDETVVDLLLRQIEIKMITTGNKASEKFVSDTILRDMIRDALKHIILACNQPDEEGIFDMVCDEIKKHFKLHSADVLFNKLKVCLTDWTKAKKVFNQVIEYDEARKFFEKNVKSICVDVTPPISTFVGRENEIKIIREMFEHSSPHILITSRDRSVRINEMQHIDLNVLTVNEACNCINLQLNISQQDAKELAELLQCFPLVIQQATAFIKEQNQVLKVFKKTLTVNQYIEMYHKKANTLLNFKTNDDFGLYSNTTLITWDITIETIQNEHKYGKTAIKILQLMSFLPPDNINPRIFLPLFQCNPIINVANSIHLLEKYSMINQNDGYLQIHRLVQKVIQIKLAKIFMTDIILDDLTLILQHKFDQYQIQIQVTEHVIQEIIKNDELITKYSTMKFGHGGSLIHFIVRNGNLNALKVILHQKIDINSKNDENETPLQLACFKGKLSAVQFLLQNHADLDAQDIRGWSCVHRAAQSGNIEVLEYLLENGANLNAKDKIGRTVLHEAAMAGQINMIKFLVSKNIDLESRAINGRTVLHAAAFAGDIEMVQYLLSQGMDLYCTDFTGRTILHSATFGGRTNMIKYLVEVGLDLNVADDDGVTILHEAAYNGDSDVVSFLHENGANLSVKDKSGKTAMHEAALGSQIDMIEILQNHGLDLNSKDNEGRTLIHMAGISGDIELLDFLLSKGLNLNSRDIHGRTIIHFAAANNKMELVEFLLQKNFDINTKDYDGKTVIHWAVECHHPEMIKFLLENGVDLHEKDNHGRTALHWAAMTPNIAMIKFLLNLNFKLLSTDNEGRSALHWASLSGCVNMIEFLLNQGLNVNAIDKQGRTPLDWAKIGGSKEAVNFLFDVIERIVSKILLISF</sequence>
<keyword evidence="2 3" id="KW-0040">ANK repeat</keyword>
<evidence type="ECO:0000313" key="5">
    <source>
        <dbReference type="EMBL" id="SSX28057.1"/>
    </source>
</evidence>
<keyword evidence="1" id="KW-0677">Repeat</keyword>
<dbReference type="PANTHER" id="PTHR24161">
    <property type="entry name" value="ANK_REP_REGION DOMAIN-CONTAINING PROTEIN-RELATED"/>
    <property type="match status" value="1"/>
</dbReference>
<evidence type="ECO:0000256" key="1">
    <source>
        <dbReference type="ARBA" id="ARBA00022737"/>
    </source>
</evidence>
<feature type="repeat" description="ANK" evidence="3">
    <location>
        <begin position="841"/>
        <end position="873"/>
    </location>
</feature>
<accession>A0A336KTE3</accession>
<feature type="repeat" description="ANK" evidence="3">
    <location>
        <begin position="643"/>
        <end position="675"/>
    </location>
</feature>
<protein>
    <submittedName>
        <fullName evidence="4">CSON015122 protein</fullName>
    </submittedName>
</protein>
<dbReference type="InterPro" id="IPR036770">
    <property type="entry name" value="Ankyrin_rpt-contain_sf"/>
</dbReference>
<evidence type="ECO:0000256" key="3">
    <source>
        <dbReference type="PROSITE-ProRule" id="PRU00023"/>
    </source>
</evidence>
<dbReference type="PROSITE" id="PS50088">
    <property type="entry name" value="ANK_REPEAT"/>
    <property type="match status" value="13"/>
</dbReference>
<dbReference type="Gene3D" id="1.25.40.20">
    <property type="entry name" value="Ankyrin repeat-containing domain"/>
    <property type="match status" value="3"/>
</dbReference>
<evidence type="ECO:0000313" key="4">
    <source>
        <dbReference type="EMBL" id="SSX07823.1"/>
    </source>
</evidence>
<feature type="repeat" description="ANK" evidence="3">
    <location>
        <begin position="973"/>
        <end position="1005"/>
    </location>
</feature>